<reference evidence="2 3" key="1">
    <citation type="submission" date="2013-03" db="EMBL/GenBank/DDBJ databases">
        <authorList>
            <person name="Warren W."/>
            <person name="Wilson R.K."/>
        </authorList>
    </citation>
    <scope>NUCLEOTIDE SEQUENCE</scope>
</reference>
<feature type="region of interest" description="Disordered" evidence="1">
    <location>
        <begin position="1"/>
        <end position="20"/>
    </location>
</feature>
<dbReference type="PANTHER" id="PTHR12138:SF154">
    <property type="entry name" value="PROTEIN-SERINE_THREONINE PHOSPHATASE"/>
    <property type="match status" value="1"/>
</dbReference>
<organism evidence="2 3">
    <name type="scientific">Macaca fascicularis</name>
    <name type="common">Crab-eating macaque</name>
    <name type="synonym">Cynomolgus monkey</name>
    <dbReference type="NCBI Taxonomy" id="9541"/>
    <lineage>
        <taxon>Eukaryota</taxon>
        <taxon>Metazoa</taxon>
        <taxon>Chordata</taxon>
        <taxon>Craniata</taxon>
        <taxon>Vertebrata</taxon>
        <taxon>Euteleostomi</taxon>
        <taxon>Mammalia</taxon>
        <taxon>Eutheria</taxon>
        <taxon>Euarchontoglires</taxon>
        <taxon>Primates</taxon>
        <taxon>Haplorrhini</taxon>
        <taxon>Catarrhini</taxon>
        <taxon>Cercopithecidae</taxon>
        <taxon>Cercopithecinae</taxon>
        <taxon>Macaca</taxon>
    </lineage>
</organism>
<evidence type="ECO:0000313" key="3">
    <source>
        <dbReference type="Proteomes" id="UP000233100"/>
    </source>
</evidence>
<evidence type="ECO:0000256" key="1">
    <source>
        <dbReference type="SAM" id="MobiDB-lite"/>
    </source>
</evidence>
<dbReference type="Proteomes" id="UP000233100">
    <property type="component" value="Chromosome 16"/>
</dbReference>
<keyword evidence="3" id="KW-1185">Reference proteome</keyword>
<name>A0A7N9IFH3_MACFA</name>
<protein>
    <submittedName>
        <fullName evidence="2">Uncharacterized protein</fullName>
    </submittedName>
</protein>
<evidence type="ECO:0000313" key="2">
    <source>
        <dbReference type="Ensembl" id="ENSMFAP00000059158.1"/>
    </source>
</evidence>
<dbReference type="GeneTree" id="ENSGT01150000287033"/>
<proteinExistence type="predicted"/>
<sequence length="141" mass="14916">MISAHCSLKLPGSSSPTTSASQVAGTTGACYHARLIFCICREGVLPCCPGCIIIIFVRQGLTLSPRLECSDAITAHCSLHIPGSRDPPTSTSQFAGTTGSPPCPANFGIFCRDRVLPCCPGWSGTPRLKQSSYLSFLRLQV</sequence>
<accession>A0A7N9IFH3</accession>
<dbReference type="AlphaFoldDB" id="A0A7N9IFH3"/>
<dbReference type="Ensembl" id="ENSMFAT00000092540.1">
    <property type="protein sequence ID" value="ENSMFAP00000059158.1"/>
    <property type="gene ID" value="ENSMFAG00000063937.1"/>
</dbReference>
<reference evidence="2" key="3">
    <citation type="submission" date="2025-09" db="UniProtKB">
        <authorList>
            <consortium name="Ensembl"/>
        </authorList>
    </citation>
    <scope>IDENTIFICATION</scope>
</reference>
<reference evidence="2" key="2">
    <citation type="submission" date="2025-08" db="UniProtKB">
        <authorList>
            <consortium name="Ensembl"/>
        </authorList>
    </citation>
    <scope>IDENTIFICATION</scope>
</reference>
<dbReference type="PANTHER" id="PTHR12138">
    <property type="entry name" value="PRIMATE-EXPANDED PROTEIN FAMILY"/>
    <property type="match status" value="1"/>
</dbReference>